<proteinExistence type="predicted"/>
<evidence type="ECO:0000313" key="1">
    <source>
        <dbReference type="Proteomes" id="UP000694863"/>
    </source>
</evidence>
<accession>A0AC55CVY1</accession>
<keyword evidence="2" id="KW-0418">Kinase</keyword>
<sequence length="283" mass="31555">MDQYCILGRIGEGAHGIVFKAKHVETGEIVALKKVALRRLEDGIPNQALREIKALQEIEDNQYDLKPANLLISASGQLKIADFGLARVFSPDGSRLYTHQVATRWYRAPELLYGARQYDQGVDLWAVGCIMGELLNGSPLFPGENDIEQLCCVLRILGTPSPQVWPEITELPDYNKISFKEQSPEPLEEVLPDASPQALDLLGKFLLYPPRQRIMASQALLHQYFFTSPLPAHPSELPIPQRPGGLTPKAPPGPPHVYDFHVDRPLEESLLNPDLIQPFVVEA</sequence>
<organism evidence="1 2">
    <name type="scientific">Echinops telfairi</name>
    <name type="common">Lesser hedgehog tenrec</name>
    <dbReference type="NCBI Taxonomy" id="9371"/>
    <lineage>
        <taxon>Eukaryota</taxon>
        <taxon>Metazoa</taxon>
        <taxon>Chordata</taxon>
        <taxon>Craniata</taxon>
        <taxon>Vertebrata</taxon>
        <taxon>Euteleostomi</taxon>
        <taxon>Mammalia</taxon>
        <taxon>Eutheria</taxon>
        <taxon>Afrotheria</taxon>
        <taxon>Tenrecidae</taxon>
        <taxon>Tenrecinae</taxon>
        <taxon>Echinops</taxon>
    </lineage>
</organism>
<dbReference type="RefSeq" id="XP_045143649.1">
    <property type="nucleotide sequence ID" value="XM_045287714.1"/>
</dbReference>
<keyword evidence="1" id="KW-1185">Reference proteome</keyword>
<protein>
    <submittedName>
        <fullName evidence="2">Cyclin-dependent kinase 20 isoform X3</fullName>
    </submittedName>
</protein>
<evidence type="ECO:0000313" key="2">
    <source>
        <dbReference type="RefSeq" id="XP_045143649.1"/>
    </source>
</evidence>
<name>A0AC55CVY1_ECHTE</name>
<keyword evidence="2" id="KW-0808">Transferase</keyword>
<gene>
    <name evidence="2" type="primary">CDK20</name>
</gene>
<reference evidence="2" key="1">
    <citation type="submission" date="2025-08" db="UniProtKB">
        <authorList>
            <consortium name="RefSeq"/>
        </authorList>
    </citation>
    <scope>IDENTIFICATION</scope>
</reference>
<dbReference type="Proteomes" id="UP000694863">
    <property type="component" value="Unplaced"/>
</dbReference>